<dbReference type="InterPro" id="IPR004263">
    <property type="entry name" value="Exostosin"/>
</dbReference>
<feature type="chain" id="PRO_5045751986" evidence="6">
    <location>
        <begin position="28"/>
        <end position="437"/>
    </location>
</feature>
<keyword evidence="3" id="KW-0328">Glycosyltransferase</keyword>
<evidence type="ECO:0000256" key="6">
    <source>
        <dbReference type="SAM" id="SignalP"/>
    </source>
</evidence>
<evidence type="ECO:0000256" key="4">
    <source>
        <dbReference type="ARBA" id="ARBA00022968"/>
    </source>
</evidence>
<keyword evidence="4" id="KW-0812">Transmembrane</keyword>
<proteinExistence type="inferred from homology"/>
<organism evidence="8 9">
    <name type="scientific">Platanthera guangdongensis</name>
    <dbReference type="NCBI Taxonomy" id="2320717"/>
    <lineage>
        <taxon>Eukaryota</taxon>
        <taxon>Viridiplantae</taxon>
        <taxon>Streptophyta</taxon>
        <taxon>Embryophyta</taxon>
        <taxon>Tracheophyta</taxon>
        <taxon>Spermatophyta</taxon>
        <taxon>Magnoliopsida</taxon>
        <taxon>Liliopsida</taxon>
        <taxon>Asparagales</taxon>
        <taxon>Orchidaceae</taxon>
        <taxon>Orchidoideae</taxon>
        <taxon>Orchideae</taxon>
        <taxon>Orchidinae</taxon>
        <taxon>Platanthera</taxon>
    </lineage>
</organism>
<keyword evidence="3" id="KW-0808">Transferase</keyword>
<accession>A0ABR2MYK3</accession>
<gene>
    <name evidence="8" type="ORF">KSP40_PGU012680</name>
</gene>
<name>A0ABR2MYK3_9ASPA</name>
<sequence length="437" mass="49386">MARRPFFRPTIAAFVASLSLLTIFALSHHHVSPSSSTSNAPFSGAPRPKIYLYDLPRMFTYGVIESYFLARDPIHPPLSNSELRYPGHQHSAEWWLLADLLLPDRAGSPVERVIDPEEADLFYVPFFSSLSLIANPIRPKTDGATPRAPAYSDEDMQEKLVSWLDGQKFWRRNNGRDHVFICQDPNAMYRVIDRIKNGILLVSDFGRLRGDQASLVKDVILPYSHRINSFKGEVGVDGRNSLLFFMGNRYRKEGGKIRDSLFQILENEKDVLVKHGAQSRESRRMATHGMHSSKFCLHPAGDTPSACRLFDAIVSLCIPVIVSDNIELPFEDAIDYEKISIFVDSSQAVQPGHLVSILRGVSTEKVLQYQHGLKEVRHYFEYDDPNGAVKEIWRQVSSKLPLIKLLINRDRRLVKRNMDGPDCSPLCSGQNGSIASH</sequence>
<protein>
    <submittedName>
        <fullName evidence="8">Glucuronosyltransferase</fullName>
    </submittedName>
</protein>
<comment type="similarity">
    <text evidence="2">Belongs to the glycosyltransferase 47 family.</text>
</comment>
<evidence type="ECO:0000256" key="3">
    <source>
        <dbReference type="ARBA" id="ARBA00022676"/>
    </source>
</evidence>
<feature type="signal peptide" evidence="6">
    <location>
        <begin position="1"/>
        <end position="27"/>
    </location>
</feature>
<keyword evidence="5" id="KW-0333">Golgi apparatus</keyword>
<reference evidence="8 9" key="1">
    <citation type="journal article" date="2022" name="Nat. Plants">
        <title>Genomes of leafy and leafless Platanthera orchids illuminate the evolution of mycoheterotrophy.</title>
        <authorList>
            <person name="Li M.H."/>
            <person name="Liu K.W."/>
            <person name="Li Z."/>
            <person name="Lu H.C."/>
            <person name="Ye Q.L."/>
            <person name="Zhang D."/>
            <person name="Wang J.Y."/>
            <person name="Li Y.F."/>
            <person name="Zhong Z.M."/>
            <person name="Liu X."/>
            <person name="Yu X."/>
            <person name="Liu D.K."/>
            <person name="Tu X.D."/>
            <person name="Liu B."/>
            <person name="Hao Y."/>
            <person name="Liao X.Y."/>
            <person name="Jiang Y.T."/>
            <person name="Sun W.H."/>
            <person name="Chen J."/>
            <person name="Chen Y.Q."/>
            <person name="Ai Y."/>
            <person name="Zhai J.W."/>
            <person name="Wu S.S."/>
            <person name="Zhou Z."/>
            <person name="Hsiao Y.Y."/>
            <person name="Wu W.L."/>
            <person name="Chen Y.Y."/>
            <person name="Lin Y.F."/>
            <person name="Hsu J.L."/>
            <person name="Li C.Y."/>
            <person name="Wang Z.W."/>
            <person name="Zhao X."/>
            <person name="Zhong W.Y."/>
            <person name="Ma X.K."/>
            <person name="Ma L."/>
            <person name="Huang J."/>
            <person name="Chen G.Z."/>
            <person name="Huang M.Z."/>
            <person name="Huang L."/>
            <person name="Peng D.H."/>
            <person name="Luo Y.B."/>
            <person name="Zou S.Q."/>
            <person name="Chen S.P."/>
            <person name="Lan S."/>
            <person name="Tsai W.C."/>
            <person name="Van de Peer Y."/>
            <person name="Liu Z.J."/>
        </authorList>
    </citation>
    <scope>NUCLEOTIDE SEQUENCE [LARGE SCALE GENOMIC DNA]</scope>
    <source>
        <strain evidence="8">Lor288</strain>
    </source>
</reference>
<keyword evidence="6" id="KW-0732">Signal</keyword>
<evidence type="ECO:0000256" key="2">
    <source>
        <dbReference type="ARBA" id="ARBA00010271"/>
    </source>
</evidence>
<evidence type="ECO:0000256" key="5">
    <source>
        <dbReference type="ARBA" id="ARBA00023034"/>
    </source>
</evidence>
<evidence type="ECO:0000313" key="8">
    <source>
        <dbReference type="EMBL" id="KAK8968784.1"/>
    </source>
</evidence>
<dbReference type="EMBL" id="JBBWWR010000003">
    <property type="protein sequence ID" value="KAK8968784.1"/>
    <property type="molecule type" value="Genomic_DNA"/>
</dbReference>
<comment type="caution">
    <text evidence="8">The sequence shown here is derived from an EMBL/GenBank/DDBJ whole genome shotgun (WGS) entry which is preliminary data.</text>
</comment>
<comment type="subcellular location">
    <subcellularLocation>
        <location evidence="1">Golgi apparatus membrane</location>
        <topology evidence="1">Single-pass type II membrane protein</topology>
    </subcellularLocation>
</comment>
<dbReference type="PANTHER" id="PTHR11062:SF50">
    <property type="entry name" value="ARABINOSYLTRANSFERASE ARAD1-RELATED"/>
    <property type="match status" value="1"/>
</dbReference>
<dbReference type="Pfam" id="PF03016">
    <property type="entry name" value="Exostosin_GT47"/>
    <property type="match status" value="1"/>
</dbReference>
<keyword evidence="4" id="KW-0735">Signal-anchor</keyword>
<evidence type="ECO:0000259" key="7">
    <source>
        <dbReference type="Pfam" id="PF03016"/>
    </source>
</evidence>
<keyword evidence="9" id="KW-1185">Reference proteome</keyword>
<feature type="domain" description="Exostosin GT47" evidence="7">
    <location>
        <begin position="46"/>
        <end position="356"/>
    </location>
</feature>
<evidence type="ECO:0000256" key="1">
    <source>
        <dbReference type="ARBA" id="ARBA00004323"/>
    </source>
</evidence>
<dbReference type="InterPro" id="IPR040911">
    <property type="entry name" value="Exostosin_GT47"/>
</dbReference>
<evidence type="ECO:0000313" key="9">
    <source>
        <dbReference type="Proteomes" id="UP001412067"/>
    </source>
</evidence>
<dbReference type="Proteomes" id="UP001412067">
    <property type="component" value="Unassembled WGS sequence"/>
</dbReference>
<dbReference type="PANTHER" id="PTHR11062">
    <property type="entry name" value="EXOSTOSIN HEPARAN SULFATE GLYCOSYLTRANSFERASE -RELATED"/>
    <property type="match status" value="1"/>
</dbReference>